<evidence type="ECO:0000259" key="8">
    <source>
        <dbReference type="Pfam" id="PF02449"/>
    </source>
</evidence>
<evidence type="ECO:0000256" key="1">
    <source>
        <dbReference type="ARBA" id="ARBA00001412"/>
    </source>
</evidence>
<dbReference type="GO" id="GO:0004565">
    <property type="term" value="F:beta-galactosidase activity"/>
    <property type="evidence" value="ECO:0007669"/>
    <property type="project" value="UniProtKB-EC"/>
</dbReference>
<evidence type="ECO:0000256" key="6">
    <source>
        <dbReference type="ARBA" id="ARBA00022833"/>
    </source>
</evidence>
<dbReference type="InterPro" id="IPR003476">
    <property type="entry name" value="Glyco_hydro_42"/>
</dbReference>
<feature type="domain" description="Beta-galactosidase trimerisation" evidence="9">
    <location>
        <begin position="389"/>
        <end position="560"/>
    </location>
</feature>
<evidence type="ECO:0000259" key="9">
    <source>
        <dbReference type="Pfam" id="PF08532"/>
    </source>
</evidence>
<comment type="caution">
    <text evidence="10">The sequence shown here is derived from an EMBL/GenBank/DDBJ whole genome shotgun (WGS) entry which is preliminary data.</text>
</comment>
<evidence type="ECO:0000256" key="5">
    <source>
        <dbReference type="ARBA" id="ARBA00022801"/>
    </source>
</evidence>
<evidence type="ECO:0000256" key="4">
    <source>
        <dbReference type="ARBA" id="ARBA00022723"/>
    </source>
</evidence>
<dbReference type="AlphaFoldDB" id="A0A4R0NAU9"/>
<sequence length="651" mass="74013">MELNISTAPIMIGAEIFIEPGQTKEEIAGWFRTMQDSGMTLTRIRMFESYMHKKDGSWDFTLFDHAFEAGEQYGIKIYANLFPETEFSDVGGFKFPKSKDNFEAIASYIRHIVPHFVRFTSLYGWVPINEPGSGELPADPFTEEKLAEWKLNRTKPDYNSNGFTTFELAEQRFLLDHNTWFLNWLTQQIRLYDATHPIHVNNHDIFKQAAEYNFPEWRSFLSSLGGSAHASWHFGYFTRSQYALAMSANAEILRSGAGNIPWSMTELQGGNNTYSGKTPLCPTKEEIAQWLWINIASGSRGAIFWCLNPRRSGFEAGEWALLDFQDQPSDRMLAASKVCKVIAEHKEFFDNSTVLDSGFNVLYIRESMWIEKALQIAGASFEGRQVGGVMKSALAYFEVLSEMGINANFKEISEFDFDKADFSDEVIILSHQISIPSMYWQQLRGFVERGGKLLVEGLTAYYDENAYLIMGPGFPLKDVFGGLVKEFKMVGDLYDVKLNHPDITLKAHLWAGSLAPDKGQAMAYYNDQVIGLRNDYGNGEVIWMPALFGLAARNTADYSQLAKLLEAEFSDRIRGLSIVFRHHHPGVLLKVLKYGEQLITVLVNKSKQRHEVAFRKHNLTSPEVLWSENARVINSQHILLAAEGMLVIKWN</sequence>
<dbReference type="OrthoDB" id="9800974at2"/>
<comment type="similarity">
    <text evidence="2">Belongs to the glycosyl hydrolase 42 family.</text>
</comment>
<dbReference type="PANTHER" id="PTHR36447:SF2">
    <property type="entry name" value="BETA-GALACTOSIDASE YESZ"/>
    <property type="match status" value="1"/>
</dbReference>
<dbReference type="EMBL" id="SJSL01000009">
    <property type="protein sequence ID" value="TCC97401.1"/>
    <property type="molecule type" value="Genomic_DNA"/>
</dbReference>
<name>A0A4R0NAU9_9SPHI</name>
<evidence type="ECO:0000313" key="10">
    <source>
        <dbReference type="EMBL" id="TCC97401.1"/>
    </source>
</evidence>
<comment type="catalytic activity">
    <reaction evidence="1">
        <text>Hydrolysis of terminal non-reducing beta-D-galactose residues in beta-D-galactosides.</text>
        <dbReference type="EC" id="3.2.1.23"/>
    </reaction>
</comment>
<gene>
    <name evidence="10" type="ORF">EZ437_20150</name>
</gene>
<dbReference type="SUPFAM" id="SSF51445">
    <property type="entry name" value="(Trans)glycosidases"/>
    <property type="match status" value="1"/>
</dbReference>
<dbReference type="Gene3D" id="3.40.50.880">
    <property type="match status" value="1"/>
</dbReference>
<dbReference type="SUPFAM" id="SSF52317">
    <property type="entry name" value="Class I glutamine amidotransferase-like"/>
    <property type="match status" value="1"/>
</dbReference>
<evidence type="ECO:0000256" key="7">
    <source>
        <dbReference type="ARBA" id="ARBA00023295"/>
    </source>
</evidence>
<dbReference type="InterPro" id="IPR013529">
    <property type="entry name" value="Glyco_hydro_42_N"/>
</dbReference>
<dbReference type="GO" id="GO:0009341">
    <property type="term" value="C:beta-galactosidase complex"/>
    <property type="evidence" value="ECO:0007669"/>
    <property type="project" value="InterPro"/>
</dbReference>
<evidence type="ECO:0000313" key="11">
    <source>
        <dbReference type="Proteomes" id="UP000293347"/>
    </source>
</evidence>
<dbReference type="PANTHER" id="PTHR36447">
    <property type="entry name" value="BETA-GALACTOSIDASE GANA"/>
    <property type="match status" value="1"/>
</dbReference>
<accession>A0A4R0NAU9</accession>
<evidence type="ECO:0000256" key="2">
    <source>
        <dbReference type="ARBA" id="ARBA00005940"/>
    </source>
</evidence>
<keyword evidence="5" id="KW-0378">Hydrolase</keyword>
<proteinExistence type="inferred from homology"/>
<dbReference type="GO" id="GO:0046872">
    <property type="term" value="F:metal ion binding"/>
    <property type="evidence" value="ECO:0007669"/>
    <property type="project" value="UniProtKB-KW"/>
</dbReference>
<dbReference type="Pfam" id="PF08532">
    <property type="entry name" value="Glyco_hydro_42M"/>
    <property type="match status" value="1"/>
</dbReference>
<dbReference type="EC" id="3.2.1.23" evidence="3"/>
<protein>
    <recommendedName>
        <fullName evidence="3">beta-galactosidase</fullName>
        <ecNumber evidence="3">3.2.1.23</ecNumber>
    </recommendedName>
</protein>
<evidence type="ECO:0000256" key="3">
    <source>
        <dbReference type="ARBA" id="ARBA00012756"/>
    </source>
</evidence>
<organism evidence="10 11">
    <name type="scientific">Pedobacter psychroterrae</name>
    <dbReference type="NCBI Taxonomy" id="2530453"/>
    <lineage>
        <taxon>Bacteria</taxon>
        <taxon>Pseudomonadati</taxon>
        <taxon>Bacteroidota</taxon>
        <taxon>Sphingobacteriia</taxon>
        <taxon>Sphingobacteriales</taxon>
        <taxon>Sphingobacteriaceae</taxon>
        <taxon>Pedobacter</taxon>
    </lineage>
</organism>
<keyword evidence="4" id="KW-0479">Metal-binding</keyword>
<keyword evidence="7" id="KW-0326">Glycosidase</keyword>
<dbReference type="InterPro" id="IPR013738">
    <property type="entry name" value="Beta_galactosidase_Trimer"/>
</dbReference>
<dbReference type="RefSeq" id="WP_131597935.1">
    <property type="nucleotide sequence ID" value="NZ_SJSL01000009.1"/>
</dbReference>
<feature type="domain" description="Glycoside hydrolase family 42 N-terminal" evidence="8">
    <location>
        <begin position="166"/>
        <end position="338"/>
    </location>
</feature>
<dbReference type="GO" id="GO:0005975">
    <property type="term" value="P:carbohydrate metabolic process"/>
    <property type="evidence" value="ECO:0007669"/>
    <property type="project" value="InterPro"/>
</dbReference>
<keyword evidence="11" id="KW-1185">Reference proteome</keyword>
<dbReference type="Gene3D" id="3.20.20.80">
    <property type="entry name" value="Glycosidases"/>
    <property type="match status" value="2"/>
</dbReference>
<keyword evidence="6" id="KW-0862">Zinc</keyword>
<dbReference type="Pfam" id="PF02449">
    <property type="entry name" value="Glyco_hydro_42"/>
    <property type="match status" value="1"/>
</dbReference>
<dbReference type="InterPro" id="IPR029062">
    <property type="entry name" value="Class_I_gatase-like"/>
</dbReference>
<reference evidence="10 11" key="1">
    <citation type="submission" date="2019-02" db="EMBL/GenBank/DDBJ databases">
        <title>Pedobacter sp. RP-1-14 sp. nov., isolated from Arctic soil.</title>
        <authorList>
            <person name="Dahal R.H."/>
        </authorList>
    </citation>
    <scope>NUCLEOTIDE SEQUENCE [LARGE SCALE GENOMIC DNA]</scope>
    <source>
        <strain evidence="10 11">RP-1-14</strain>
    </source>
</reference>
<dbReference type="Proteomes" id="UP000293347">
    <property type="component" value="Unassembled WGS sequence"/>
</dbReference>
<dbReference type="InterPro" id="IPR017853">
    <property type="entry name" value="GH"/>
</dbReference>
<dbReference type="CDD" id="cd03143">
    <property type="entry name" value="A4_beta-galactosidase_middle_domain"/>
    <property type="match status" value="1"/>
</dbReference>